<sequence length="349" mass="40047">MFGNTLSDYKIISVLGKQNGKFCTVYMGKCGSPNYSIAIKKLCLEKTEDKELQNISDEIILTRQFRHPNINSILHSFVCNSDVYIITPFMWFRSCEDLLENLFPTGFSEPLIALILRDVLAALIYIHKNGIIHGSIKAGHILLDKKKAVLTCFRESRCFINHGKNSFVIRGISSGHKDIINWTAPEVLDQNLNGFTEKCDLYSIGIACCEIANGIKPYSEAQPTFMFTEKTRGNVPSLLDQSTCFHLMEEEGTIQFGTLTRKHEIYSQRIFSDEMHQFAEICLNRNPLNRWSAEKSITHSFFKQCRYTSISDQLQYTVLNLQDPFKIEDGALENTEESKNRFEDEPWDF</sequence>
<dbReference type="GO" id="GO:0005524">
    <property type="term" value="F:ATP binding"/>
    <property type="evidence" value="ECO:0007669"/>
    <property type="project" value="InterPro"/>
</dbReference>
<dbReference type="InterPro" id="IPR011009">
    <property type="entry name" value="Kinase-like_dom_sf"/>
</dbReference>
<dbReference type="Gene3D" id="1.10.510.10">
    <property type="entry name" value="Transferase(Phosphotransferase) domain 1"/>
    <property type="match status" value="1"/>
</dbReference>
<dbReference type="GO" id="GO:0006611">
    <property type="term" value="P:protein export from nucleus"/>
    <property type="evidence" value="ECO:0007669"/>
    <property type="project" value="TreeGrafter"/>
</dbReference>
<dbReference type="InterPro" id="IPR047173">
    <property type="entry name" value="STRAD_A/B-like"/>
</dbReference>
<dbReference type="Pfam" id="PF00069">
    <property type="entry name" value="Pkinase"/>
    <property type="match status" value="1"/>
</dbReference>
<comment type="similarity">
    <text evidence="1">Belongs to the protein kinase superfamily. STE Ser/Thr protein kinase family. STE20 subfamily.</text>
</comment>
<dbReference type="GO" id="GO:0043539">
    <property type="term" value="F:protein serine/threonine kinase activator activity"/>
    <property type="evidence" value="ECO:0007669"/>
    <property type="project" value="InterPro"/>
</dbReference>
<dbReference type="GO" id="GO:0004672">
    <property type="term" value="F:protein kinase activity"/>
    <property type="evidence" value="ECO:0007669"/>
    <property type="project" value="InterPro"/>
</dbReference>
<proteinExistence type="inferred from homology"/>
<evidence type="ECO:0000313" key="4">
    <source>
        <dbReference type="RefSeq" id="XP_030382283.1"/>
    </source>
</evidence>
<dbReference type="CTD" id="3355135"/>
<dbReference type="PROSITE" id="PS50011">
    <property type="entry name" value="PROTEIN_KINASE_DOM"/>
    <property type="match status" value="1"/>
</dbReference>
<dbReference type="SUPFAM" id="SSF56112">
    <property type="entry name" value="Protein kinase-like (PK-like)"/>
    <property type="match status" value="1"/>
</dbReference>
<dbReference type="InterPro" id="IPR000719">
    <property type="entry name" value="Prot_kinase_dom"/>
</dbReference>
<protein>
    <submittedName>
        <fullName evidence="4">Serine/threonine-protein kinase STE20-like</fullName>
    </submittedName>
</protein>
<organism evidence="3 4">
    <name type="scientific">Drosophila lebanonensis</name>
    <name type="common">Fruit fly</name>
    <name type="synonym">Scaptodrosophila lebanonensis</name>
    <dbReference type="NCBI Taxonomy" id="7225"/>
    <lineage>
        <taxon>Eukaryota</taxon>
        <taxon>Metazoa</taxon>
        <taxon>Ecdysozoa</taxon>
        <taxon>Arthropoda</taxon>
        <taxon>Hexapoda</taxon>
        <taxon>Insecta</taxon>
        <taxon>Pterygota</taxon>
        <taxon>Neoptera</taxon>
        <taxon>Endopterygota</taxon>
        <taxon>Diptera</taxon>
        <taxon>Brachycera</taxon>
        <taxon>Muscomorpha</taxon>
        <taxon>Ephydroidea</taxon>
        <taxon>Drosophilidae</taxon>
        <taxon>Scaptodrosophila</taxon>
    </lineage>
</organism>
<evidence type="ECO:0000256" key="1">
    <source>
        <dbReference type="ARBA" id="ARBA00008874"/>
    </source>
</evidence>
<name>A0A6J2U488_DROLE</name>
<dbReference type="Proteomes" id="UP000504634">
    <property type="component" value="Unplaced"/>
</dbReference>
<dbReference type="Gene3D" id="3.30.200.20">
    <property type="entry name" value="Phosphorylase Kinase, domain 1"/>
    <property type="match status" value="1"/>
</dbReference>
<feature type="domain" description="Protein kinase" evidence="2">
    <location>
        <begin position="9"/>
        <end position="302"/>
    </location>
</feature>
<evidence type="ECO:0000259" key="2">
    <source>
        <dbReference type="PROSITE" id="PS50011"/>
    </source>
</evidence>
<reference evidence="4" key="1">
    <citation type="submission" date="2025-08" db="UniProtKB">
        <authorList>
            <consortium name="RefSeq"/>
        </authorList>
    </citation>
    <scope>IDENTIFICATION</scope>
    <source>
        <strain evidence="4">11010-0011.00</strain>
        <tissue evidence="4">Whole body</tissue>
    </source>
</reference>
<dbReference type="PANTHER" id="PTHR48014">
    <property type="entry name" value="SERINE/THREONINE-PROTEIN KINASE FRAY2"/>
    <property type="match status" value="1"/>
</dbReference>
<dbReference type="GO" id="GO:1902554">
    <property type="term" value="C:serine/threonine protein kinase complex"/>
    <property type="evidence" value="ECO:0007669"/>
    <property type="project" value="TreeGrafter"/>
</dbReference>
<dbReference type="PANTHER" id="PTHR48014:SF21">
    <property type="entry name" value="SERINE_THREONINE-PROTEIN KINASE FRAY2"/>
    <property type="match status" value="1"/>
</dbReference>
<keyword evidence="3" id="KW-1185">Reference proteome</keyword>
<dbReference type="AlphaFoldDB" id="A0A6J2U488"/>
<dbReference type="GeneID" id="115629842"/>
<evidence type="ECO:0000313" key="3">
    <source>
        <dbReference type="Proteomes" id="UP000504634"/>
    </source>
</evidence>
<dbReference type="RefSeq" id="XP_030382283.1">
    <property type="nucleotide sequence ID" value="XM_030526423.1"/>
</dbReference>
<dbReference type="OrthoDB" id="840771at2759"/>
<accession>A0A6J2U488</accession>
<gene>
    <name evidence="4" type="primary">LOC115629842</name>
</gene>